<accession>A0A8H7ZMF6</accession>
<feature type="region of interest" description="Disordered" evidence="1">
    <location>
        <begin position="114"/>
        <end position="149"/>
    </location>
</feature>
<feature type="region of interest" description="Disordered" evidence="1">
    <location>
        <begin position="330"/>
        <end position="417"/>
    </location>
</feature>
<evidence type="ECO:0000313" key="3">
    <source>
        <dbReference type="Proteomes" id="UP000673691"/>
    </source>
</evidence>
<reference evidence="2 3" key="1">
    <citation type="journal article" name="Sci. Rep.">
        <title>Genome-scale phylogenetic analyses confirm Olpidium as the closest living zoosporic fungus to the non-flagellated, terrestrial fungi.</title>
        <authorList>
            <person name="Chang Y."/>
            <person name="Rochon D."/>
            <person name="Sekimoto S."/>
            <person name="Wang Y."/>
            <person name="Chovatia M."/>
            <person name="Sandor L."/>
            <person name="Salamov A."/>
            <person name="Grigoriev I.V."/>
            <person name="Stajich J.E."/>
            <person name="Spatafora J.W."/>
        </authorList>
    </citation>
    <scope>NUCLEOTIDE SEQUENCE [LARGE SCALE GENOMIC DNA]</scope>
    <source>
        <strain evidence="2">S191</strain>
    </source>
</reference>
<dbReference type="Proteomes" id="UP000673691">
    <property type="component" value="Unassembled WGS sequence"/>
</dbReference>
<proteinExistence type="predicted"/>
<feature type="compositionally biased region" description="Basic and acidic residues" evidence="1">
    <location>
        <begin position="136"/>
        <end position="149"/>
    </location>
</feature>
<feature type="compositionally biased region" description="Basic and acidic residues" evidence="1">
    <location>
        <begin position="262"/>
        <end position="275"/>
    </location>
</feature>
<feature type="region of interest" description="Disordered" evidence="1">
    <location>
        <begin position="20"/>
        <end position="41"/>
    </location>
</feature>
<dbReference type="EMBL" id="JAEFCI010012329">
    <property type="protein sequence ID" value="KAG5456071.1"/>
    <property type="molecule type" value="Genomic_DNA"/>
</dbReference>
<feature type="compositionally biased region" description="Basic residues" evidence="1">
    <location>
        <begin position="535"/>
        <end position="549"/>
    </location>
</feature>
<feature type="compositionally biased region" description="Basic and acidic residues" evidence="1">
    <location>
        <begin position="388"/>
        <end position="399"/>
    </location>
</feature>
<keyword evidence="3" id="KW-1185">Reference proteome</keyword>
<gene>
    <name evidence="2" type="ORF">BJ554DRAFT_4291</name>
</gene>
<evidence type="ECO:0000256" key="1">
    <source>
        <dbReference type="SAM" id="MobiDB-lite"/>
    </source>
</evidence>
<sequence length="569" mass="61087">MMTSVRCPVYPAGQDVRSEYGFPAEAPEHSPENGSLISDSRRTVVFEDEEPTMLRAAEVGGTSPHGRPAKFAGTRLSQPFPPYPAAVRELEAHVPNHDAARIRRDHPPPERAILDDGAAPPAKGAVRGGAVTDGDEPQRRPDHADVYDSNRDRKELHICDFRGVPDNPALMVRDTCGGRNRQRVTVFETPAVHRAAASPVVQTRHGAVRDFGADRAGCRRCGHIERHLRGYPVSRVDHPFGVREVPISNDTSAAGQHLPADIPDKNPQRAGESREVPAGAGGTAAPALLKLFPGHSELPSGLFQKFFGNKASNLAETRHLLMLAIERKKRRSGEAAGPPPDPQAGDVWDGTWAARTSRSPSSPRGGTEHRSPCPAHDLGLAVSPIFPEKGERHEERETGPAHPSQRGADTPPHFLRPSAYNHYLEHCAEAGPAGPGRSRTATGESAASGGAAGARAFAAMRPGSATIYRPSLQVHTTPEDLLEMLRSSERKKGADGVHAAAEAARRIGVIVVPGTGYLPHKGGETAAEVQGAAAKKTKAKKKKKKRVWQQRRGPAPAHSFEKDADDLDF</sequence>
<comment type="caution">
    <text evidence="2">The sequence shown here is derived from an EMBL/GenBank/DDBJ whole genome shotgun (WGS) entry which is preliminary data.</text>
</comment>
<name>A0A8H7ZMF6_9FUNG</name>
<feature type="compositionally biased region" description="Low complexity" evidence="1">
    <location>
        <begin position="353"/>
        <end position="365"/>
    </location>
</feature>
<feature type="compositionally biased region" description="Low complexity" evidence="1">
    <location>
        <begin position="437"/>
        <end position="447"/>
    </location>
</feature>
<dbReference type="AlphaFoldDB" id="A0A8H7ZMF6"/>
<organism evidence="2 3">
    <name type="scientific">Olpidium bornovanus</name>
    <dbReference type="NCBI Taxonomy" id="278681"/>
    <lineage>
        <taxon>Eukaryota</taxon>
        <taxon>Fungi</taxon>
        <taxon>Fungi incertae sedis</taxon>
        <taxon>Olpidiomycota</taxon>
        <taxon>Olpidiomycotina</taxon>
        <taxon>Olpidiomycetes</taxon>
        <taxon>Olpidiales</taxon>
        <taxon>Olpidiaceae</taxon>
        <taxon>Olpidium</taxon>
    </lineage>
</organism>
<feature type="region of interest" description="Disordered" evidence="1">
    <location>
        <begin position="251"/>
        <end position="281"/>
    </location>
</feature>
<protein>
    <submittedName>
        <fullName evidence="2">Uncharacterized protein</fullName>
    </submittedName>
</protein>
<feature type="region of interest" description="Disordered" evidence="1">
    <location>
        <begin position="528"/>
        <end position="569"/>
    </location>
</feature>
<feature type="region of interest" description="Disordered" evidence="1">
    <location>
        <begin position="428"/>
        <end position="447"/>
    </location>
</feature>
<evidence type="ECO:0000313" key="2">
    <source>
        <dbReference type="EMBL" id="KAG5456071.1"/>
    </source>
</evidence>